<dbReference type="CDD" id="cd09726">
    <property type="entry name" value="RAMP_I_III"/>
    <property type="match status" value="1"/>
</dbReference>
<dbReference type="GeneID" id="14406955"/>
<gene>
    <name evidence="3" type="ordered locus">Metho_1146</name>
</gene>
<sequence>MTFDYYASLGNRKQIPEEETLSFELVDICSTLYFKGNKKEAREYYIKQTLKTKFKVPKELDFSPILSIMPDSAWIGFEVEFILKTPWYSKDDRSFHVLENSLRKDHVFGIPFHPASSWKGLLRWACRMESGLFEHLEKNGMKFEGWKDDKWILYLFGNEKNNTDELYQGVINFYPTFFDRIKFEVINPHSRKTRAGTQPIYYEVVPPKTKAKLQLVYVPHAGCEMHTETNCLETINKLLTATEKLLTIYGFSAKRTAGWGTAEISKWRAFKAGMTVEEASLEKFKEALKIQLKL</sequence>
<evidence type="ECO:0000256" key="1">
    <source>
        <dbReference type="ARBA" id="ARBA00023118"/>
    </source>
</evidence>
<organism evidence="3 4">
    <name type="scientific">Methanomethylovorans hollandica (strain DSM 15978 / NBRC 107637 / DMS1)</name>
    <dbReference type="NCBI Taxonomy" id="867904"/>
    <lineage>
        <taxon>Archaea</taxon>
        <taxon>Methanobacteriati</taxon>
        <taxon>Methanobacteriota</taxon>
        <taxon>Stenosarchaea group</taxon>
        <taxon>Methanomicrobia</taxon>
        <taxon>Methanosarcinales</taxon>
        <taxon>Methanosarcinaceae</taxon>
        <taxon>Methanomethylovorans</taxon>
    </lineage>
</organism>
<dbReference type="OrthoDB" id="142905at2157"/>
<keyword evidence="4" id="KW-1185">Reference proteome</keyword>
<dbReference type="Proteomes" id="UP000010866">
    <property type="component" value="Chromosome"/>
</dbReference>
<proteinExistence type="predicted"/>
<dbReference type="RefSeq" id="WP_015324546.1">
    <property type="nucleotide sequence ID" value="NC_019977.1"/>
</dbReference>
<evidence type="ECO:0000313" key="3">
    <source>
        <dbReference type="EMBL" id="AGB49380.1"/>
    </source>
</evidence>
<dbReference type="InterPro" id="IPR005537">
    <property type="entry name" value="RAMP_III_fam"/>
</dbReference>
<dbReference type="EMBL" id="CP003362">
    <property type="protein sequence ID" value="AGB49380.1"/>
    <property type="molecule type" value="Genomic_DNA"/>
</dbReference>
<name>L0KXH0_METHD</name>
<reference evidence="4" key="1">
    <citation type="submission" date="2012-02" db="EMBL/GenBank/DDBJ databases">
        <title>Complete sequence of chromosome of Methanomethylovorans hollandica DSM 15978.</title>
        <authorList>
            <person name="Lucas S."/>
            <person name="Copeland A."/>
            <person name="Lapidus A."/>
            <person name="Glavina del Rio T."/>
            <person name="Dalin E."/>
            <person name="Tice H."/>
            <person name="Bruce D."/>
            <person name="Goodwin L."/>
            <person name="Pitluck S."/>
            <person name="Peters L."/>
            <person name="Mikhailova N."/>
            <person name="Held B."/>
            <person name="Kyrpides N."/>
            <person name="Mavromatis K."/>
            <person name="Ivanova N."/>
            <person name="Brettin T."/>
            <person name="Detter J.C."/>
            <person name="Han C."/>
            <person name="Larimer F."/>
            <person name="Land M."/>
            <person name="Hauser L."/>
            <person name="Markowitz V."/>
            <person name="Cheng J.-F."/>
            <person name="Hugenholtz P."/>
            <person name="Woyke T."/>
            <person name="Wu D."/>
            <person name="Spring S."/>
            <person name="Schroeder M."/>
            <person name="Brambilla E."/>
            <person name="Klenk H.-P."/>
            <person name="Eisen J.A."/>
        </authorList>
    </citation>
    <scope>NUCLEOTIDE SEQUENCE [LARGE SCALE GENOMIC DNA]</scope>
    <source>
        <strain evidence="4">DSM 15978 / NBRC 107637 / DMS1</strain>
    </source>
</reference>
<dbReference type="GO" id="GO:0051607">
    <property type="term" value="P:defense response to virus"/>
    <property type="evidence" value="ECO:0007669"/>
    <property type="project" value="UniProtKB-KW"/>
</dbReference>
<keyword evidence="1" id="KW-0051">Antiviral defense</keyword>
<evidence type="ECO:0000259" key="2">
    <source>
        <dbReference type="Pfam" id="PF03787"/>
    </source>
</evidence>
<protein>
    <submittedName>
        <fullName evidence="3">Uncharacterized protein predicted to be involved in DNA repair (RAMP superfamily)</fullName>
    </submittedName>
</protein>
<dbReference type="STRING" id="867904.Metho_1146"/>
<dbReference type="Pfam" id="PF03787">
    <property type="entry name" value="RAMPs"/>
    <property type="match status" value="1"/>
</dbReference>
<feature type="domain" description="CRISPR type III-associated protein" evidence="2">
    <location>
        <begin position="83"/>
        <end position="262"/>
    </location>
</feature>
<evidence type="ECO:0000313" key="4">
    <source>
        <dbReference type="Proteomes" id="UP000010866"/>
    </source>
</evidence>
<dbReference type="AlphaFoldDB" id="L0KXH0"/>
<accession>L0KXH0</accession>
<dbReference type="HOGENOM" id="CLU_057129_0_0_2"/>
<dbReference type="KEGG" id="mhz:Metho_1146"/>